<name>A0A1X7SPZ6_AMPQE</name>
<sequence>MMGGVAVVWVILSFLQKRTKKFLGCCGGRPGIVFPMNFLNPRHRLVYVLACGALASTWFRALNTGDFSDVNKWAVSIVKILSVIFLLSWEIFITFPLLACVEAPVPIVGYILGAIYTDVL</sequence>
<keyword evidence="1" id="KW-0812">Transmembrane</keyword>
<keyword evidence="1" id="KW-0472">Membrane</keyword>
<reference evidence="2" key="1">
    <citation type="submission" date="2017-05" db="UniProtKB">
        <authorList>
            <consortium name="EnsemblMetazoa"/>
        </authorList>
    </citation>
    <scope>IDENTIFICATION</scope>
</reference>
<dbReference type="AlphaFoldDB" id="A0A1X7SPZ6"/>
<dbReference type="GO" id="GO:0038023">
    <property type="term" value="F:signaling receptor activity"/>
    <property type="evidence" value="ECO:0007669"/>
    <property type="project" value="InterPro"/>
</dbReference>
<dbReference type="InParanoid" id="A0A1X7SPZ6"/>
<organism evidence="2">
    <name type="scientific">Amphimedon queenslandica</name>
    <name type="common">Sponge</name>
    <dbReference type="NCBI Taxonomy" id="400682"/>
    <lineage>
        <taxon>Eukaryota</taxon>
        <taxon>Metazoa</taxon>
        <taxon>Porifera</taxon>
        <taxon>Demospongiae</taxon>
        <taxon>Heteroscleromorpha</taxon>
        <taxon>Haplosclerida</taxon>
        <taxon>Niphatidae</taxon>
        <taxon>Amphimedon</taxon>
    </lineage>
</organism>
<keyword evidence="1" id="KW-1133">Transmembrane helix</keyword>
<dbReference type="EnsemblMetazoa" id="Aqu2.1.04165_001">
    <property type="protein sequence ID" value="Aqu2.1.04165_001"/>
    <property type="gene ID" value="Aqu2.1.04165"/>
</dbReference>
<dbReference type="Pfam" id="PF14752">
    <property type="entry name" value="RBP_receptor"/>
    <property type="match status" value="1"/>
</dbReference>
<accession>A0A1X7SPZ6</accession>
<protein>
    <submittedName>
        <fullName evidence="2">Uncharacterized protein</fullName>
    </submittedName>
</protein>
<evidence type="ECO:0000256" key="1">
    <source>
        <dbReference type="SAM" id="Phobius"/>
    </source>
</evidence>
<evidence type="ECO:0000313" key="2">
    <source>
        <dbReference type="EnsemblMetazoa" id="Aqu2.1.04165_001"/>
    </source>
</evidence>
<dbReference type="InterPro" id="IPR026612">
    <property type="entry name" value="STRA6-like"/>
</dbReference>
<dbReference type="GO" id="GO:0034632">
    <property type="term" value="F:retinol transmembrane transporter activity"/>
    <property type="evidence" value="ECO:0007669"/>
    <property type="project" value="InterPro"/>
</dbReference>
<proteinExistence type="predicted"/>
<feature type="transmembrane region" description="Helical" evidence="1">
    <location>
        <begin position="45"/>
        <end position="62"/>
    </location>
</feature>
<dbReference type="OrthoDB" id="2376984at2759"/>